<evidence type="ECO:0000313" key="3">
    <source>
        <dbReference type="Proteomes" id="UP001431656"/>
    </source>
</evidence>
<accession>A0AAN0KGB2</accession>
<dbReference type="AlphaFoldDB" id="A0AAN0KGB2"/>
<sequence length="249" mass="25719">MDDRTTAAGTGAEHWRGVLLTGAGAAAGSVVFIVVQIAVFALHPPPASVDGFFVLMDENPLLGMLSLDLLLSVNNVLVALVYLALIVVLWDRARSTAAIAGLLMVLGMAAYLSSNPAVDMLLLSQQHASATPADQPALVAAGEVLLASWRGTAFLTYYVLNGIALLLVAIALLRTKALGRALGWWALASGVLMLVPSTFGLIGLVMSVLSLLPWCVMCVIAAARLRALAAGGLEPSQAHGLSASGSPLQ</sequence>
<dbReference type="EMBL" id="AP028056">
    <property type="protein sequence ID" value="BEH02483.1"/>
    <property type="molecule type" value="Genomic_DNA"/>
</dbReference>
<keyword evidence="1" id="KW-1133">Transmembrane helix</keyword>
<dbReference type="KEGG" id="broo:brsh051_17640"/>
<name>A0AAN0KGB2_9ACTN</name>
<feature type="transmembrane region" description="Helical" evidence="1">
    <location>
        <begin position="18"/>
        <end position="42"/>
    </location>
</feature>
<feature type="transmembrane region" description="Helical" evidence="1">
    <location>
        <begin position="97"/>
        <end position="114"/>
    </location>
</feature>
<organism evidence="2 3">
    <name type="scientific">Brooklawnia propionicigenes</name>
    <dbReference type="NCBI Taxonomy" id="3041175"/>
    <lineage>
        <taxon>Bacteria</taxon>
        <taxon>Bacillati</taxon>
        <taxon>Actinomycetota</taxon>
        <taxon>Actinomycetes</taxon>
        <taxon>Propionibacteriales</taxon>
        <taxon>Propionibacteriaceae</taxon>
        <taxon>Brooklawnia</taxon>
    </lineage>
</organism>
<dbReference type="RefSeq" id="WP_286264153.1">
    <property type="nucleotide sequence ID" value="NZ_AP028056.1"/>
</dbReference>
<feature type="transmembrane region" description="Helical" evidence="1">
    <location>
        <begin position="155"/>
        <end position="173"/>
    </location>
</feature>
<gene>
    <name evidence="2" type="ORF">brsh051_17640</name>
</gene>
<evidence type="ECO:0000313" key="2">
    <source>
        <dbReference type="EMBL" id="BEH02483.1"/>
    </source>
</evidence>
<evidence type="ECO:0000256" key="1">
    <source>
        <dbReference type="SAM" id="Phobius"/>
    </source>
</evidence>
<protein>
    <recommendedName>
        <fullName evidence="4">DUF4386 family protein</fullName>
    </recommendedName>
</protein>
<dbReference type="Proteomes" id="UP001431656">
    <property type="component" value="Chromosome"/>
</dbReference>
<proteinExistence type="predicted"/>
<keyword evidence="3" id="KW-1185">Reference proteome</keyword>
<keyword evidence="1" id="KW-0812">Transmembrane</keyword>
<evidence type="ECO:0008006" key="4">
    <source>
        <dbReference type="Google" id="ProtNLM"/>
    </source>
</evidence>
<reference evidence="2" key="1">
    <citation type="journal article" date="2024" name="Int. J. Syst. Evol. Microbiol.">
        <title>Brooklawnia propionicigenes sp. nov., a facultatively anaerobic, propionate-producing bacterium isolated from a methanogenic reactor treating waste from cattle farms.</title>
        <authorList>
            <person name="Akita Y."/>
            <person name="Ueki A."/>
            <person name="Tonouchi A."/>
            <person name="Sugawara Y."/>
            <person name="Honma S."/>
            <person name="Kaku N."/>
            <person name="Ueki K."/>
        </authorList>
    </citation>
    <scope>NUCLEOTIDE SEQUENCE</scope>
    <source>
        <strain evidence="2">SH051</strain>
    </source>
</reference>
<feature type="transmembrane region" description="Helical" evidence="1">
    <location>
        <begin position="62"/>
        <end position="90"/>
    </location>
</feature>
<keyword evidence="1" id="KW-0472">Membrane</keyword>